<keyword evidence="3" id="KW-1185">Reference proteome</keyword>
<dbReference type="InterPro" id="IPR036691">
    <property type="entry name" value="Endo/exonu/phosph_ase_sf"/>
</dbReference>
<evidence type="ECO:0000313" key="3">
    <source>
        <dbReference type="Proteomes" id="UP000601435"/>
    </source>
</evidence>
<gene>
    <name evidence="2" type="ORF">SNEC2469_LOCUS24673</name>
</gene>
<dbReference type="AlphaFoldDB" id="A0A812ZG50"/>
<dbReference type="EMBL" id="CAJNJA010047839">
    <property type="protein sequence ID" value="CAE7826897.1"/>
    <property type="molecule type" value="Genomic_DNA"/>
</dbReference>
<dbReference type="OrthoDB" id="414391at2759"/>
<sequence length="1279" mass="140052">MYLAEELDLPALIRLFTYQGLERFPRLVVQSRLAKRPAKPLGVATTAPKGTNANHHRDKITTDMVVLLARACFTVLPATPCHMTSWNKMKMPELPCPGMLSKIRRVTPSRTVSLFDALPRHSHVDLTRATLAIGKTLDQALALLNQCWDLPSDLPPGLQLHPSTSAALSAPSATTPIESIAVYTDGSYDGDISSWAFVVIGCSADGESLLGWARGRVATWGEPLFAGATQHSALEAERSALFWATAWALQHSGGFVTYVWGDNTAALGQANGGCGGHNASPLAQNCRALTQAVEAAGRLPHHHYGHVRAHKGQKWNELVDVLAKARHLPDTAVPLSVAAITHWTADRSIDWLWMYFASVRQPGLWPQLEGNSFVDSSRVELSLPQPHRRFLNLAPSPHSLPEPRTSTLYLRLVSVNVQTLAEDSAKGDPGRVPFVRHQLDELEANVIGLQETRARRTETITSETHYRFVSSSDTRGNLGVELWISRQHPLMWQGNTPVAAQLDNFRVIGWSPRHLLVRFDGSGVRILFAVCHAPTAADPQRPAWWKTFADQLIQHARNDHVIVLGDLNTRLTKPWPPHVGSLCWESGPELPAHLERLLHSLRLWVPSTHEACHSGLSFTWASPGQGATSRIDFILIPEEWPALPASSTVLHDVDFGQTGVDHFAVRLDLTVNVRGRKGPRFPRQAIDVKKIREPEAAPTVRAICESVPDVPWTTDAHTHCDIITRHLTTNLAKAFPRPAKIKKQPFFSDTTWTLRQQRVSLRKRIHQGIAWTSKADLAWAFKAWQFDFGLAESGVCALATAIQVTKHVTVAIADHKALKPLLRRSIYRDKAEYLHGVAEEASRSSSRCVSDRLRPLLGPPRRKQRGTQALPAILLEDGSTAPDVAAAEARWIRHFSSIEAGGPADAISIAEACFQRQADQAVPDADIAIGDLPSRTQLEGGMCSSQCGRAAGKDNVPTELLHTFAAALSQSIVQLVLKSSMRLTEPLQWKGGDMRQIWKRKGAITECKHYRGILVSSVLGKAVHGSPRKQLGPVLDAIAAPLQIGGRVGFPVQVAIQAAHSTVSQGSSCTEAYVRDSSVIQAAGASQWTSEILREFSTSTWFSYGRLEGTAVVNSGTRPGDNLADVVFSFLFACILDKLRDRFAREDVSLCLPWCDAWLCASPEAAALEPADATSRPLDVTWMDDLCLLVAGSTPDILVEKTTTIATAVITECVQATLLPNLAAGKTEALVCLNGPRSKALRKEIFCGSDPSLQLHSDVWPEARLRLVAKYKHVGGILQ</sequence>
<organism evidence="2 3">
    <name type="scientific">Symbiodinium necroappetens</name>
    <dbReference type="NCBI Taxonomy" id="1628268"/>
    <lineage>
        <taxon>Eukaryota</taxon>
        <taxon>Sar</taxon>
        <taxon>Alveolata</taxon>
        <taxon>Dinophyceae</taxon>
        <taxon>Suessiales</taxon>
        <taxon>Symbiodiniaceae</taxon>
        <taxon>Symbiodinium</taxon>
    </lineage>
</organism>
<dbReference type="GO" id="GO:0003676">
    <property type="term" value="F:nucleic acid binding"/>
    <property type="evidence" value="ECO:0007669"/>
    <property type="project" value="InterPro"/>
</dbReference>
<proteinExistence type="predicted"/>
<name>A0A812ZG50_9DINO</name>
<accession>A0A812ZG50</accession>
<feature type="domain" description="Endonuclease/exonuclease/phosphatase" evidence="1">
    <location>
        <begin position="435"/>
        <end position="645"/>
    </location>
</feature>
<dbReference type="SUPFAM" id="SSF53098">
    <property type="entry name" value="Ribonuclease H-like"/>
    <property type="match status" value="1"/>
</dbReference>
<dbReference type="Gene3D" id="3.60.10.10">
    <property type="entry name" value="Endonuclease/exonuclease/phosphatase"/>
    <property type="match status" value="1"/>
</dbReference>
<dbReference type="InterPro" id="IPR036397">
    <property type="entry name" value="RNaseH_sf"/>
</dbReference>
<dbReference type="Proteomes" id="UP000601435">
    <property type="component" value="Unassembled WGS sequence"/>
</dbReference>
<reference evidence="2" key="1">
    <citation type="submission" date="2021-02" db="EMBL/GenBank/DDBJ databases">
        <authorList>
            <person name="Dougan E. K."/>
            <person name="Rhodes N."/>
            <person name="Thang M."/>
            <person name="Chan C."/>
        </authorList>
    </citation>
    <scope>NUCLEOTIDE SEQUENCE</scope>
</reference>
<evidence type="ECO:0000259" key="1">
    <source>
        <dbReference type="Pfam" id="PF03372"/>
    </source>
</evidence>
<comment type="caution">
    <text evidence="2">The sequence shown here is derived from an EMBL/GenBank/DDBJ whole genome shotgun (WGS) entry which is preliminary data.</text>
</comment>
<dbReference type="InterPro" id="IPR005135">
    <property type="entry name" value="Endo/exonuclease/phosphatase"/>
</dbReference>
<dbReference type="Gene3D" id="3.30.420.10">
    <property type="entry name" value="Ribonuclease H-like superfamily/Ribonuclease H"/>
    <property type="match status" value="1"/>
</dbReference>
<dbReference type="GO" id="GO:0003824">
    <property type="term" value="F:catalytic activity"/>
    <property type="evidence" value="ECO:0007669"/>
    <property type="project" value="InterPro"/>
</dbReference>
<evidence type="ECO:0000313" key="2">
    <source>
        <dbReference type="EMBL" id="CAE7826897.1"/>
    </source>
</evidence>
<feature type="non-terminal residue" evidence="2">
    <location>
        <position position="1279"/>
    </location>
</feature>
<dbReference type="InterPro" id="IPR012337">
    <property type="entry name" value="RNaseH-like_sf"/>
</dbReference>
<dbReference type="Pfam" id="PF03372">
    <property type="entry name" value="Exo_endo_phos"/>
    <property type="match status" value="1"/>
</dbReference>
<dbReference type="SUPFAM" id="SSF56219">
    <property type="entry name" value="DNase I-like"/>
    <property type="match status" value="1"/>
</dbReference>
<protein>
    <recommendedName>
        <fullName evidence="1">Endonuclease/exonuclease/phosphatase domain-containing protein</fullName>
    </recommendedName>
</protein>